<dbReference type="InterPro" id="IPR023631">
    <property type="entry name" value="Amidase_dom"/>
</dbReference>
<protein>
    <submittedName>
        <fullName evidence="3">Amidase</fullName>
    </submittedName>
</protein>
<dbReference type="OrthoDB" id="9811471at2"/>
<dbReference type="Proteomes" id="UP000051048">
    <property type="component" value="Unassembled WGS sequence"/>
</dbReference>
<dbReference type="STRING" id="1423740.FC36_GL000084"/>
<dbReference type="Gene3D" id="3.90.1300.10">
    <property type="entry name" value="Amidase signature (AS) domain"/>
    <property type="match status" value="1"/>
</dbReference>
<name>A0A0R1TPC1_9LACO</name>
<dbReference type="Pfam" id="PF01425">
    <property type="entry name" value="Amidase"/>
    <property type="match status" value="1"/>
</dbReference>
<evidence type="ECO:0000259" key="2">
    <source>
        <dbReference type="Pfam" id="PF01425"/>
    </source>
</evidence>
<feature type="domain" description="Amidase" evidence="2">
    <location>
        <begin position="21"/>
        <end position="466"/>
    </location>
</feature>
<dbReference type="SUPFAM" id="SSF75304">
    <property type="entry name" value="Amidase signature (AS) enzymes"/>
    <property type="match status" value="1"/>
</dbReference>
<dbReference type="EMBL" id="AZFH01000067">
    <property type="protein sequence ID" value="KRL80248.1"/>
    <property type="molecule type" value="Genomic_DNA"/>
</dbReference>
<evidence type="ECO:0000313" key="3">
    <source>
        <dbReference type="EMBL" id="KRL80248.1"/>
    </source>
</evidence>
<dbReference type="PANTHER" id="PTHR11895">
    <property type="entry name" value="TRANSAMIDASE"/>
    <property type="match status" value="1"/>
</dbReference>
<gene>
    <name evidence="3" type="ORF">FC36_GL000084</name>
</gene>
<evidence type="ECO:0000313" key="4">
    <source>
        <dbReference type="Proteomes" id="UP000051048"/>
    </source>
</evidence>
<dbReference type="PANTHER" id="PTHR11895:SF7">
    <property type="entry name" value="GLUTAMYL-TRNA(GLN) AMIDOTRANSFERASE SUBUNIT A, MITOCHONDRIAL"/>
    <property type="match status" value="1"/>
</dbReference>
<reference evidence="3 4" key="1">
    <citation type="journal article" date="2015" name="Genome Announc.">
        <title>Expanding the biotechnology potential of lactobacilli through comparative genomics of 213 strains and associated genera.</title>
        <authorList>
            <person name="Sun Z."/>
            <person name="Harris H.M."/>
            <person name="McCann A."/>
            <person name="Guo C."/>
            <person name="Argimon S."/>
            <person name="Zhang W."/>
            <person name="Yang X."/>
            <person name="Jeffery I.B."/>
            <person name="Cooney J.C."/>
            <person name="Kagawa T.F."/>
            <person name="Liu W."/>
            <person name="Song Y."/>
            <person name="Salvetti E."/>
            <person name="Wrobel A."/>
            <person name="Rasinkangas P."/>
            <person name="Parkhill J."/>
            <person name="Rea M.C."/>
            <person name="O'Sullivan O."/>
            <person name="Ritari J."/>
            <person name="Douillard F.P."/>
            <person name="Paul Ross R."/>
            <person name="Yang R."/>
            <person name="Briner A.E."/>
            <person name="Felis G.E."/>
            <person name="de Vos W.M."/>
            <person name="Barrangou R."/>
            <person name="Klaenhammer T.R."/>
            <person name="Caufield P.W."/>
            <person name="Cui Y."/>
            <person name="Zhang H."/>
            <person name="O'Toole P.W."/>
        </authorList>
    </citation>
    <scope>NUCLEOTIDE SEQUENCE [LARGE SCALE GENOMIC DNA]</scope>
    <source>
        <strain evidence="3 4">DSM 15833</strain>
    </source>
</reference>
<dbReference type="PATRIC" id="fig|1423740.3.peg.89"/>
<accession>A0A0R1TPC1</accession>
<organism evidence="3 4">
    <name type="scientific">Ligilactobacillus equi DSM 15833 = JCM 10991</name>
    <dbReference type="NCBI Taxonomy" id="1423740"/>
    <lineage>
        <taxon>Bacteria</taxon>
        <taxon>Bacillati</taxon>
        <taxon>Bacillota</taxon>
        <taxon>Bacilli</taxon>
        <taxon>Lactobacillales</taxon>
        <taxon>Lactobacillaceae</taxon>
        <taxon>Ligilactobacillus</taxon>
    </lineage>
</organism>
<dbReference type="InterPro" id="IPR000120">
    <property type="entry name" value="Amidase"/>
</dbReference>
<proteinExistence type="inferred from homology"/>
<evidence type="ECO:0000256" key="1">
    <source>
        <dbReference type="ARBA" id="ARBA00009199"/>
    </source>
</evidence>
<dbReference type="GO" id="GO:0003824">
    <property type="term" value="F:catalytic activity"/>
    <property type="evidence" value="ECO:0007669"/>
    <property type="project" value="InterPro"/>
</dbReference>
<comment type="caution">
    <text evidence="3">The sequence shown here is derived from an EMBL/GenBank/DDBJ whole genome shotgun (WGS) entry which is preliminary data.</text>
</comment>
<comment type="similarity">
    <text evidence="1">Belongs to the amidase family.</text>
</comment>
<sequence>MIKDASYYADLLRSQELSFEELLQEFQMRVANLNPHLNAVVDWSSQIGRENYAQLNDRFERPFYGLPVLVKALGQDSRGLDNANGSRLLKGSRAQNDNNFIRMVKEAGLVPVGVSNAPEFGFKNITDSVLYGHAKNPWNQAYSPGGSSGGAAASVASGMFPLALASDGGGSIRIPASFCGLIGLKPTRGTMPVGPGSWRSWQGASINFALTVSMRDTRQLFYALRRPENIAPYQAPQTEWIHVLEDSYEKRPLKVAFSTQSPVGSQVSSTAVQAVKEAVDFLEAQGFLVEEKTPKLDGRQLIRGYYAMNGAETAAMFADLEERGSKIQPSQVEALTWGLARYGDQILAREYTQILNSWDIATATMEDFLTEYDLYLTPTTAKTAPRLEELSMETDAALLYAIQDLDVKERGRLIENVFEKSLSFSPFTQLANLTGQPALSLPTHLSQAQLPLGVQFMAAKGREDLLFEVGHLFESAGQFELPPVYQNNKF</sequence>
<dbReference type="PROSITE" id="PS00571">
    <property type="entry name" value="AMIDASES"/>
    <property type="match status" value="1"/>
</dbReference>
<dbReference type="InterPro" id="IPR036928">
    <property type="entry name" value="AS_sf"/>
</dbReference>
<dbReference type="InterPro" id="IPR020556">
    <property type="entry name" value="Amidase_CS"/>
</dbReference>
<dbReference type="AlphaFoldDB" id="A0A0R1TPC1"/>